<accession>A0A3L6TNY5</accession>
<dbReference type="AlphaFoldDB" id="A0A3L6TNY5"/>
<dbReference type="Gene3D" id="2.40.70.10">
    <property type="entry name" value="Acid Proteases"/>
    <property type="match status" value="1"/>
</dbReference>
<keyword evidence="2" id="KW-1185">Reference proteome</keyword>
<reference evidence="2" key="1">
    <citation type="journal article" date="2019" name="Nat. Commun.">
        <title>The genome of broomcorn millet.</title>
        <authorList>
            <person name="Zou C."/>
            <person name="Miki D."/>
            <person name="Li D."/>
            <person name="Tang Q."/>
            <person name="Xiao L."/>
            <person name="Rajput S."/>
            <person name="Deng P."/>
            <person name="Jia W."/>
            <person name="Huang R."/>
            <person name="Zhang M."/>
            <person name="Sun Y."/>
            <person name="Hu J."/>
            <person name="Fu X."/>
            <person name="Schnable P.S."/>
            <person name="Li F."/>
            <person name="Zhang H."/>
            <person name="Feng B."/>
            <person name="Zhu X."/>
            <person name="Liu R."/>
            <person name="Schnable J.C."/>
            <person name="Zhu J.-K."/>
            <person name="Zhang H."/>
        </authorList>
    </citation>
    <scope>NUCLEOTIDE SEQUENCE [LARGE SCALE GENOMIC DNA]</scope>
</reference>
<organism evidence="1 2">
    <name type="scientific">Panicum miliaceum</name>
    <name type="common">Proso millet</name>
    <name type="synonym">Broomcorn millet</name>
    <dbReference type="NCBI Taxonomy" id="4540"/>
    <lineage>
        <taxon>Eukaryota</taxon>
        <taxon>Viridiplantae</taxon>
        <taxon>Streptophyta</taxon>
        <taxon>Embryophyta</taxon>
        <taxon>Tracheophyta</taxon>
        <taxon>Spermatophyta</taxon>
        <taxon>Magnoliopsida</taxon>
        <taxon>Liliopsida</taxon>
        <taxon>Poales</taxon>
        <taxon>Poaceae</taxon>
        <taxon>PACMAD clade</taxon>
        <taxon>Panicoideae</taxon>
        <taxon>Panicodae</taxon>
        <taxon>Paniceae</taxon>
        <taxon>Panicinae</taxon>
        <taxon>Panicum</taxon>
        <taxon>Panicum sect. Panicum</taxon>
    </lineage>
</organism>
<dbReference type="PANTHER" id="PTHR33067">
    <property type="entry name" value="RNA-DIRECTED DNA POLYMERASE-RELATED"/>
    <property type="match status" value="1"/>
</dbReference>
<evidence type="ECO:0000313" key="2">
    <source>
        <dbReference type="Proteomes" id="UP000275267"/>
    </source>
</evidence>
<sequence>MDGISSTLKNQLSFNKMIETQLAQLAAAVPSAETGKIPGQPEAPLESVNAITTKWGKTSRGKFFTNYTERLERPRKSSWGDLAVTIKEDPGTPMINCSIYDCYYEHALCDLGASVNIMPKVTFEELAYPALSPTCMCVQLADSTIRYPEGIVKNLPVRVQNSFVLADFVVLDIECDLGISLILG</sequence>
<protein>
    <submittedName>
        <fullName evidence="1">Uncharacterized protein</fullName>
    </submittedName>
</protein>
<dbReference type="OrthoDB" id="691543at2759"/>
<comment type="caution">
    <text evidence="1">The sequence shown here is derived from an EMBL/GenBank/DDBJ whole genome shotgun (WGS) entry which is preliminary data.</text>
</comment>
<evidence type="ECO:0000313" key="1">
    <source>
        <dbReference type="EMBL" id="RLN40594.1"/>
    </source>
</evidence>
<dbReference type="Proteomes" id="UP000275267">
    <property type="component" value="Unassembled WGS sequence"/>
</dbReference>
<gene>
    <name evidence="1" type="ORF">C2845_PM01G42040</name>
</gene>
<name>A0A3L6TNY5_PANMI</name>
<proteinExistence type="predicted"/>
<dbReference type="PANTHER" id="PTHR33067:SF32">
    <property type="entry name" value="ASPARTIC PEPTIDASE DDI1-TYPE DOMAIN-CONTAINING PROTEIN"/>
    <property type="match status" value="1"/>
</dbReference>
<dbReference type="STRING" id="4540.A0A3L6TNY5"/>
<dbReference type="CDD" id="cd00303">
    <property type="entry name" value="retropepsin_like"/>
    <property type="match status" value="1"/>
</dbReference>
<dbReference type="InterPro" id="IPR021109">
    <property type="entry name" value="Peptidase_aspartic_dom_sf"/>
</dbReference>
<dbReference type="EMBL" id="PQIB02000001">
    <property type="protein sequence ID" value="RLN40594.1"/>
    <property type="molecule type" value="Genomic_DNA"/>
</dbReference>